<gene>
    <name evidence="15" type="primary">CDHR2</name>
</gene>
<keyword evidence="6" id="KW-0677">Repeat</keyword>
<dbReference type="Ensembl" id="ENSTGUT00000000535.2">
    <property type="protein sequence ID" value="ENSTGUP00000000527.2"/>
    <property type="gene ID" value="ENSTGUG00000000517.2"/>
</dbReference>
<keyword evidence="3" id="KW-0597">Phosphoprotein</keyword>
<dbReference type="InterPro" id="IPR015919">
    <property type="entry name" value="Cadherin-like_sf"/>
</dbReference>
<dbReference type="HOGENOM" id="CLU_017644_0_0_1"/>
<protein>
    <submittedName>
        <fullName evidence="15">Cadherin related family member 2</fullName>
    </submittedName>
</protein>
<evidence type="ECO:0000256" key="4">
    <source>
        <dbReference type="ARBA" id="ARBA00022692"/>
    </source>
</evidence>
<organism evidence="15 16">
    <name type="scientific">Taeniopygia guttata</name>
    <name type="common">Zebra finch</name>
    <name type="synonym">Poephila guttata</name>
    <dbReference type="NCBI Taxonomy" id="59729"/>
    <lineage>
        <taxon>Eukaryota</taxon>
        <taxon>Metazoa</taxon>
        <taxon>Chordata</taxon>
        <taxon>Craniata</taxon>
        <taxon>Vertebrata</taxon>
        <taxon>Euteleostomi</taxon>
        <taxon>Archelosauria</taxon>
        <taxon>Archosauria</taxon>
        <taxon>Dinosauria</taxon>
        <taxon>Saurischia</taxon>
        <taxon>Theropoda</taxon>
        <taxon>Coelurosauria</taxon>
        <taxon>Aves</taxon>
        <taxon>Neognathae</taxon>
        <taxon>Neoaves</taxon>
        <taxon>Telluraves</taxon>
        <taxon>Australaves</taxon>
        <taxon>Passeriformes</taxon>
        <taxon>Passeroidea</taxon>
        <taxon>Estrildidae</taxon>
        <taxon>Estrildinae</taxon>
        <taxon>Taeniopygia</taxon>
    </lineage>
</organism>
<feature type="domain" description="Cadherin" evidence="14">
    <location>
        <begin position="649"/>
        <end position="754"/>
    </location>
</feature>
<feature type="domain" description="Cadherin" evidence="14">
    <location>
        <begin position="297"/>
        <end position="411"/>
    </location>
</feature>
<dbReference type="GO" id="GO:0050839">
    <property type="term" value="F:cell adhesion molecule binding"/>
    <property type="evidence" value="ECO:0007669"/>
    <property type="project" value="Ensembl"/>
</dbReference>
<dbReference type="InParanoid" id="H0YQH1"/>
<reference evidence="15" key="2">
    <citation type="submission" date="2025-08" db="UniProtKB">
        <authorList>
            <consortium name="Ensembl"/>
        </authorList>
    </citation>
    <scope>IDENTIFICATION</scope>
</reference>
<dbReference type="FunFam" id="2.60.40.60:FF:000094">
    <property type="entry name" value="protocadherin gamma-C4 isoform X2"/>
    <property type="match status" value="1"/>
</dbReference>
<dbReference type="GO" id="GO:0090675">
    <property type="term" value="P:intermicrovillar adhesion"/>
    <property type="evidence" value="ECO:0007669"/>
    <property type="project" value="Ensembl"/>
</dbReference>
<dbReference type="PRINTS" id="PR00205">
    <property type="entry name" value="CADHERIN"/>
</dbReference>
<dbReference type="PROSITE" id="PS50268">
    <property type="entry name" value="CADHERIN_2"/>
    <property type="match status" value="9"/>
</dbReference>
<evidence type="ECO:0000256" key="11">
    <source>
        <dbReference type="PROSITE-ProRule" id="PRU00043"/>
    </source>
</evidence>
<feature type="domain" description="Cadherin" evidence="14">
    <location>
        <begin position="862"/>
        <end position="979"/>
    </location>
</feature>
<dbReference type="OMA" id="QTVMLVQ"/>
<dbReference type="FunFam" id="2.60.40.60:FF:000168">
    <property type="entry name" value="Cadherin-related family member 2"/>
    <property type="match status" value="1"/>
</dbReference>
<evidence type="ECO:0000256" key="12">
    <source>
        <dbReference type="SAM" id="MobiDB-lite"/>
    </source>
</evidence>
<dbReference type="GO" id="GO:0030855">
    <property type="term" value="P:epithelial cell differentiation"/>
    <property type="evidence" value="ECO:0007669"/>
    <property type="project" value="Ensembl"/>
</dbReference>
<feature type="domain" description="Cadherin" evidence="14">
    <location>
        <begin position="534"/>
        <end position="648"/>
    </location>
</feature>
<feature type="region of interest" description="Disordered" evidence="12">
    <location>
        <begin position="92"/>
        <end position="121"/>
    </location>
</feature>
<evidence type="ECO:0000256" key="10">
    <source>
        <dbReference type="ARBA" id="ARBA00023136"/>
    </source>
</evidence>
<proteinExistence type="predicted"/>
<dbReference type="FunFam" id="2.60.40.60:FF:000245">
    <property type="entry name" value="Cadherin related family member 2"/>
    <property type="match status" value="1"/>
</dbReference>
<dbReference type="Pfam" id="PF00028">
    <property type="entry name" value="Cadherin"/>
    <property type="match status" value="6"/>
</dbReference>
<dbReference type="FunFam" id="2.60.40.60:FF:000221">
    <property type="entry name" value="Cadherin related family member 2"/>
    <property type="match status" value="1"/>
</dbReference>
<keyword evidence="8" id="KW-0130">Cell adhesion</keyword>
<evidence type="ECO:0000256" key="6">
    <source>
        <dbReference type="ARBA" id="ARBA00022737"/>
    </source>
</evidence>
<feature type="compositionally biased region" description="Basic and acidic residues" evidence="12">
    <location>
        <begin position="103"/>
        <end position="114"/>
    </location>
</feature>
<dbReference type="SMART" id="SM00112">
    <property type="entry name" value="CA"/>
    <property type="match status" value="9"/>
</dbReference>
<dbReference type="SUPFAM" id="SSF49313">
    <property type="entry name" value="Cadherin-like"/>
    <property type="match status" value="9"/>
</dbReference>
<feature type="transmembrane region" description="Helical" evidence="13">
    <location>
        <begin position="1321"/>
        <end position="1345"/>
    </location>
</feature>
<sequence length="1472" mass="160242">MQPKLGPNTTMSTRPLSATSSLCLNISRDGDSTTSLGSPFQCLAHLSVKKFFLMSNLNLHQLLGGRGRLPPGYNLLSGQPWQVWKCPRTARSSLQSSVQHQPQESRGRHPEISLRDSGGNPRQLTGCLRMSWSSLCRSWGGGPGPAQERRQRSGSVKMRVQRQHPQGHSHRHPGRMAWRSLVLLPFLLAAVSGNTVPIISVTIFHVPEDLELGQFAFQLQAYDLDNDPLTYQIGGTDAFYFAVDSETGRVTLRKSLDRELQAKLTITVGVSDGVNNEVSKKITIIVDDRNDNAPVFQYLPYNAIIAENTSVHSIIYTVFANDSDTGNASKVSYSIEEVIPDNVNNHQLFYILTNGSVVLNGSLDYAKNTFYQIKILAQDGGGWLHNNWTVQKSFTYLSLTIKDMPNLDPRFLNEPYSGSVPENCDLGTTVLTVTAMDQDTGVNDKISYIITNASVPFVINNTTGTITVSEPLDREQLPSDEVLLQVTAREEHPDIHGKVAQTSTLVTVLVTDVNDNKPQFYNCSLSSCNFSASAQNHFTGNIIEHSSTRLPVSNLNIVAYDPDKGINSNFELSLQGPNANAFTVFPTTIAGAGEVQILVQNSALVDYEISHVMVVQVIANDTGNPTDCCSTATVTIDLIDSNDHIPEFPQSTYTLSVMENSPDGTVITPNITAYDPDSGVLGQITYQLLPETICDIFTVNATTGALLVRNGSLLDRETRSIYYANLQAKDGGDLVGTTVLEITVLDANDMAPVVIGSYFISVEEGQNVSTQIQAIDNDEPDSPNSKLGFMILPGLFSDNFTISEDTGEMHSKEPLDCEALEDERGQMVVTVMVYDHGKPPLNTTVNVTITVGDLNDNIPVFLNQSYEFSVFEDSPGSFVGEVNATDADRTEINSRISFRLERGSGSSNFLIRSTRLGPGNYSGQLSVDPEMSLDYDTLQQKFFTLTVLAENTAADNAGDKANVSAIVHILDVNDESPTILPGSLQDASVAENGTQQGLIHTLSAFDPDTNHSLVFEELAVACFKGDSSAEDVCWDWFVLAPNGSVLVNSSDIDYEVCDRVLLTLRVEDLYTEKGNRYSQNETLRIIIIDVNDNMPVFEAISETFVVVPEISPVELQVATVKATDADSGLGGTITFSIVSVVLVEDNGVSRPFENLFGVSTTPDKGAYIGSIRVASNLDESLKGQYKVTVEAKDGEEPVHRAQTVLSIFTVDQSYRVRLQFVTTVEEVQSNSENIKLALTTVTKAAVYVVAIRSVEDTRDTHVDAKSVMEAYFVYSNGTALDVNDLSILIQSDPVGLAELVKLGLAVIGPGEVTKPTKEVELIGIIAGLAAFLLIFILIMTLVLVLTTRSYKRKLSAMKALKVATTFNPATAQQGAGIPGTNQYNAEGANPMLNQPLDPSHDLGFHEDSISVTSTNSLDENTVNAPADDSFEVEQVKMQPTDPTDKEVLVAALNLKEPTKTAYLNTTFTTTDL</sequence>
<keyword evidence="16" id="KW-1185">Reference proteome</keyword>
<dbReference type="Proteomes" id="UP000007754">
    <property type="component" value="Chromosome 13"/>
</dbReference>
<dbReference type="GO" id="GO:0007156">
    <property type="term" value="P:homophilic cell adhesion via plasma membrane adhesion molecules"/>
    <property type="evidence" value="ECO:0007669"/>
    <property type="project" value="InterPro"/>
</dbReference>
<reference evidence="15" key="3">
    <citation type="submission" date="2025-09" db="UniProtKB">
        <authorList>
            <consortium name="Ensembl"/>
        </authorList>
    </citation>
    <scope>IDENTIFICATION</scope>
</reference>
<keyword evidence="2" id="KW-1003">Cell membrane</keyword>
<dbReference type="STRING" id="59729.ENSTGUP00000000527"/>
<evidence type="ECO:0000313" key="15">
    <source>
        <dbReference type="Ensembl" id="ENSTGUP00000000527.2"/>
    </source>
</evidence>
<evidence type="ECO:0000256" key="7">
    <source>
        <dbReference type="ARBA" id="ARBA00022837"/>
    </source>
</evidence>
<feature type="region of interest" description="Disordered" evidence="12">
    <location>
        <begin position="139"/>
        <end position="173"/>
    </location>
</feature>
<dbReference type="GO" id="GO:0044331">
    <property type="term" value="P:cell-cell adhesion mediated by cadherin"/>
    <property type="evidence" value="ECO:0007669"/>
    <property type="project" value="Ensembl"/>
</dbReference>
<dbReference type="Gene3D" id="2.60.40.60">
    <property type="entry name" value="Cadherins"/>
    <property type="match status" value="9"/>
</dbReference>
<dbReference type="GO" id="GO:0032532">
    <property type="term" value="P:regulation of microvillus length"/>
    <property type="evidence" value="ECO:0007669"/>
    <property type="project" value="Ensembl"/>
</dbReference>
<dbReference type="CDD" id="cd11304">
    <property type="entry name" value="Cadherin_repeat"/>
    <property type="match status" value="9"/>
</dbReference>
<dbReference type="GO" id="GO:0005509">
    <property type="term" value="F:calcium ion binding"/>
    <property type="evidence" value="ECO:0007669"/>
    <property type="project" value="UniProtKB-UniRule"/>
</dbReference>
<feature type="domain" description="Cadherin" evidence="14">
    <location>
        <begin position="981"/>
        <end position="1097"/>
    </location>
</feature>
<feature type="compositionally biased region" description="Polar residues" evidence="12">
    <location>
        <begin position="92"/>
        <end position="102"/>
    </location>
</feature>
<dbReference type="InterPro" id="IPR020894">
    <property type="entry name" value="Cadherin_CS"/>
</dbReference>
<dbReference type="GO" id="GO:0060243">
    <property type="term" value="P:negative regulation of cell growth involved in contact inhibition"/>
    <property type="evidence" value="ECO:0007669"/>
    <property type="project" value="Ensembl"/>
</dbReference>
<feature type="domain" description="Cadherin" evidence="14">
    <location>
        <begin position="198"/>
        <end position="296"/>
    </location>
</feature>
<dbReference type="GO" id="GO:0031528">
    <property type="term" value="C:microvillus membrane"/>
    <property type="evidence" value="ECO:0007669"/>
    <property type="project" value="Ensembl"/>
</dbReference>
<evidence type="ECO:0000313" key="16">
    <source>
        <dbReference type="Proteomes" id="UP000007754"/>
    </source>
</evidence>
<evidence type="ECO:0000256" key="9">
    <source>
        <dbReference type="ARBA" id="ARBA00022989"/>
    </source>
</evidence>
<evidence type="ECO:0000256" key="8">
    <source>
        <dbReference type="ARBA" id="ARBA00022889"/>
    </source>
</evidence>
<feature type="compositionally biased region" description="Basic residues" evidence="12">
    <location>
        <begin position="159"/>
        <end position="173"/>
    </location>
</feature>
<keyword evidence="10 13" id="KW-0472">Membrane</keyword>
<keyword evidence="5" id="KW-0732">Signal</keyword>
<evidence type="ECO:0000256" key="2">
    <source>
        <dbReference type="ARBA" id="ARBA00022475"/>
    </source>
</evidence>
<keyword evidence="7 11" id="KW-0106">Calcium</keyword>
<evidence type="ECO:0000256" key="3">
    <source>
        <dbReference type="ARBA" id="ARBA00022553"/>
    </source>
</evidence>
<name>H0YQH1_TAEGU</name>
<keyword evidence="4 13" id="KW-0812">Transmembrane</keyword>
<evidence type="ECO:0000256" key="5">
    <source>
        <dbReference type="ARBA" id="ARBA00022729"/>
    </source>
</evidence>
<dbReference type="PANTHER" id="PTHR24026:SF133">
    <property type="entry name" value="CADHERIN-RELATED FAMILY MEMBER 2"/>
    <property type="match status" value="1"/>
</dbReference>
<evidence type="ECO:0000256" key="1">
    <source>
        <dbReference type="ARBA" id="ARBA00004251"/>
    </source>
</evidence>
<dbReference type="FunFam" id="2.60.40.60:FF:000098">
    <property type="entry name" value="cadherin-23 isoform X1"/>
    <property type="match status" value="1"/>
</dbReference>
<dbReference type="GO" id="GO:0031526">
    <property type="term" value="C:brush border membrane"/>
    <property type="evidence" value="ECO:0007669"/>
    <property type="project" value="Ensembl"/>
</dbReference>
<dbReference type="PANTHER" id="PTHR24026">
    <property type="entry name" value="FAT ATYPICAL CADHERIN-RELATED"/>
    <property type="match status" value="1"/>
</dbReference>
<feature type="domain" description="Cadherin" evidence="14">
    <location>
        <begin position="1099"/>
        <end position="1220"/>
    </location>
</feature>
<dbReference type="FunFam" id="2.60.40.60:FF:000252">
    <property type="entry name" value="Cadherin related family member 2"/>
    <property type="match status" value="1"/>
</dbReference>
<accession>H0YQH1</accession>
<feature type="domain" description="Cadherin" evidence="14">
    <location>
        <begin position="412"/>
        <end position="520"/>
    </location>
</feature>
<keyword evidence="9 13" id="KW-1133">Transmembrane helix</keyword>
<reference evidence="15 16" key="1">
    <citation type="journal article" date="2010" name="Nature">
        <title>The genome of a songbird.</title>
        <authorList>
            <person name="Warren W.C."/>
            <person name="Clayton D.F."/>
            <person name="Ellegren H."/>
            <person name="Arnold A.P."/>
            <person name="Hillier L.W."/>
            <person name="Kunstner A."/>
            <person name="Searle S."/>
            <person name="White S."/>
            <person name="Vilella A.J."/>
            <person name="Fairley S."/>
            <person name="Heger A."/>
            <person name="Kong L."/>
            <person name="Ponting C.P."/>
            <person name="Jarvis E.D."/>
            <person name="Mello C.V."/>
            <person name="Minx P."/>
            <person name="Lovell P."/>
            <person name="Velho T.A."/>
            <person name="Ferris M."/>
            <person name="Balakrishnan C.N."/>
            <person name="Sinha S."/>
            <person name="Blatti C."/>
            <person name="London S.E."/>
            <person name="Li Y."/>
            <person name="Lin Y.C."/>
            <person name="George J."/>
            <person name="Sweedler J."/>
            <person name="Southey B."/>
            <person name="Gunaratne P."/>
            <person name="Watson M."/>
            <person name="Nam K."/>
            <person name="Backstrom N."/>
            <person name="Smeds L."/>
            <person name="Nabholz B."/>
            <person name="Itoh Y."/>
            <person name="Whitney O."/>
            <person name="Pfenning A.R."/>
            <person name="Howard J."/>
            <person name="Volker M."/>
            <person name="Skinner B.M."/>
            <person name="Griffin D.K."/>
            <person name="Ye L."/>
            <person name="McLaren W.M."/>
            <person name="Flicek P."/>
            <person name="Quesada V."/>
            <person name="Velasco G."/>
            <person name="Lopez-Otin C."/>
            <person name="Puente X.S."/>
            <person name="Olender T."/>
            <person name="Lancet D."/>
            <person name="Smit A.F."/>
            <person name="Hubley R."/>
            <person name="Konkel M.K."/>
            <person name="Walker J.A."/>
            <person name="Batzer M.A."/>
            <person name="Gu W."/>
            <person name="Pollock D.D."/>
            <person name="Chen L."/>
            <person name="Cheng Z."/>
            <person name="Eichler E.E."/>
            <person name="Stapley J."/>
            <person name="Slate J."/>
            <person name="Ekblom R."/>
            <person name="Birkhead T."/>
            <person name="Burke T."/>
            <person name="Burt D."/>
            <person name="Scharff C."/>
            <person name="Adam I."/>
            <person name="Richard H."/>
            <person name="Sultan M."/>
            <person name="Soldatov A."/>
            <person name="Lehrach H."/>
            <person name="Edwards S.V."/>
            <person name="Yang S.P."/>
            <person name="Li X."/>
            <person name="Graves T."/>
            <person name="Fulton L."/>
            <person name="Nelson J."/>
            <person name="Chinwalla A."/>
            <person name="Hou S."/>
            <person name="Mardis E.R."/>
            <person name="Wilson R.K."/>
        </authorList>
    </citation>
    <scope>NUCLEOTIDE SEQUENCE [LARGE SCALE GENOMIC DNA]</scope>
</reference>
<evidence type="ECO:0000256" key="13">
    <source>
        <dbReference type="SAM" id="Phobius"/>
    </source>
</evidence>
<evidence type="ECO:0000259" key="14">
    <source>
        <dbReference type="PROSITE" id="PS50268"/>
    </source>
</evidence>
<feature type="domain" description="Cadherin" evidence="14">
    <location>
        <begin position="754"/>
        <end position="861"/>
    </location>
</feature>
<comment type="subcellular location">
    <subcellularLocation>
        <location evidence="1">Cell membrane</location>
        <topology evidence="1">Single-pass type I membrane protein</topology>
    </subcellularLocation>
</comment>
<dbReference type="InterPro" id="IPR002126">
    <property type="entry name" value="Cadherin-like_dom"/>
</dbReference>
<dbReference type="PROSITE" id="PS00232">
    <property type="entry name" value="CADHERIN_1"/>
    <property type="match status" value="5"/>
</dbReference>
<dbReference type="GeneTree" id="ENSGT00940000161160"/>